<protein>
    <submittedName>
        <fullName evidence="2">Uncharacterized protein</fullName>
    </submittedName>
</protein>
<name>R9GMR1_9SPHI</name>
<gene>
    <name evidence="2" type="ORF">ADIARSV_3818</name>
</gene>
<dbReference type="AlphaFoldDB" id="R9GMR1"/>
<reference evidence="2 3" key="1">
    <citation type="journal article" date="2013" name="Genome Announc.">
        <title>Draft Genome Sequence of Arcticibacter svalbardensis Strain MN12-7T, a Member of the Family Sphingobacteriaceae Isolated from an Arctic Soil Sample.</title>
        <authorList>
            <person name="Shivaji S."/>
            <person name="Ara S."/>
            <person name="Prasad S."/>
            <person name="Manasa B.P."/>
            <person name="Begum Z."/>
            <person name="Singh A."/>
            <person name="Kumar Pinnaka A."/>
        </authorList>
    </citation>
    <scope>NUCLEOTIDE SEQUENCE [LARGE SCALE GENOMIC DNA]</scope>
    <source>
        <strain evidence="2 3">MN12-7</strain>
    </source>
</reference>
<accession>R9GMR1</accession>
<feature type="transmembrane region" description="Helical" evidence="1">
    <location>
        <begin position="12"/>
        <end position="28"/>
    </location>
</feature>
<comment type="caution">
    <text evidence="2">The sequence shown here is derived from an EMBL/GenBank/DDBJ whole genome shotgun (WGS) entry which is preliminary data.</text>
</comment>
<keyword evidence="3" id="KW-1185">Reference proteome</keyword>
<organism evidence="2 3">
    <name type="scientific">Arcticibacter svalbardensis MN12-7</name>
    <dbReference type="NCBI Taxonomy" id="1150600"/>
    <lineage>
        <taxon>Bacteria</taxon>
        <taxon>Pseudomonadati</taxon>
        <taxon>Bacteroidota</taxon>
        <taxon>Sphingobacteriia</taxon>
        <taxon>Sphingobacteriales</taxon>
        <taxon>Sphingobacteriaceae</taxon>
        <taxon>Arcticibacter</taxon>
    </lineage>
</organism>
<evidence type="ECO:0000313" key="3">
    <source>
        <dbReference type="Proteomes" id="UP000014174"/>
    </source>
</evidence>
<dbReference type="EMBL" id="AQPN01000136">
    <property type="protein sequence ID" value="EOR93018.1"/>
    <property type="molecule type" value="Genomic_DNA"/>
</dbReference>
<keyword evidence="1" id="KW-0812">Transmembrane</keyword>
<keyword evidence="1" id="KW-0472">Membrane</keyword>
<dbReference type="Proteomes" id="UP000014174">
    <property type="component" value="Unassembled WGS sequence"/>
</dbReference>
<evidence type="ECO:0000256" key="1">
    <source>
        <dbReference type="SAM" id="Phobius"/>
    </source>
</evidence>
<evidence type="ECO:0000313" key="2">
    <source>
        <dbReference type="EMBL" id="EOR93018.1"/>
    </source>
</evidence>
<sequence>MVIPEKNRRPIFRVVFIYWVIFLIYNLIGDINLDGILEV</sequence>
<proteinExistence type="predicted"/>
<keyword evidence="1" id="KW-1133">Transmembrane helix</keyword>